<evidence type="ECO:0000313" key="3">
    <source>
        <dbReference type="Proteomes" id="UP000030745"/>
    </source>
</evidence>
<dbReference type="Proteomes" id="UP000030745">
    <property type="component" value="Unassembled WGS sequence"/>
</dbReference>
<dbReference type="KEGG" id="spar:SPRG_19870"/>
<dbReference type="GeneID" id="24141134"/>
<evidence type="ECO:0000256" key="1">
    <source>
        <dbReference type="SAM" id="MobiDB-lite"/>
    </source>
</evidence>
<evidence type="ECO:0000313" key="2">
    <source>
        <dbReference type="EMBL" id="KDO29195.1"/>
    </source>
</evidence>
<dbReference type="RefSeq" id="XP_012200097.1">
    <property type="nucleotide sequence ID" value="XM_012344707.1"/>
</dbReference>
<organism evidence="2 3">
    <name type="scientific">Saprolegnia parasitica (strain CBS 223.65)</name>
    <dbReference type="NCBI Taxonomy" id="695850"/>
    <lineage>
        <taxon>Eukaryota</taxon>
        <taxon>Sar</taxon>
        <taxon>Stramenopiles</taxon>
        <taxon>Oomycota</taxon>
        <taxon>Saprolegniomycetes</taxon>
        <taxon>Saprolegniales</taxon>
        <taxon>Saprolegniaceae</taxon>
        <taxon>Saprolegnia</taxon>
    </lineage>
</organism>
<dbReference type="AlphaFoldDB" id="A0A067CJ65"/>
<keyword evidence="3" id="KW-1185">Reference proteome</keyword>
<proteinExistence type="predicted"/>
<name>A0A067CJ65_SAPPC</name>
<reference evidence="2 3" key="1">
    <citation type="journal article" date="2013" name="PLoS Genet.">
        <title>Distinctive expansion of potential virulence genes in the genome of the oomycete fish pathogen Saprolegnia parasitica.</title>
        <authorList>
            <person name="Jiang R.H."/>
            <person name="de Bruijn I."/>
            <person name="Haas B.J."/>
            <person name="Belmonte R."/>
            <person name="Lobach L."/>
            <person name="Christie J."/>
            <person name="van den Ackerveken G."/>
            <person name="Bottin A."/>
            <person name="Bulone V."/>
            <person name="Diaz-Moreno S.M."/>
            <person name="Dumas B."/>
            <person name="Fan L."/>
            <person name="Gaulin E."/>
            <person name="Govers F."/>
            <person name="Grenville-Briggs L.J."/>
            <person name="Horner N.R."/>
            <person name="Levin J.Z."/>
            <person name="Mammella M."/>
            <person name="Meijer H.J."/>
            <person name="Morris P."/>
            <person name="Nusbaum C."/>
            <person name="Oome S."/>
            <person name="Phillips A.J."/>
            <person name="van Rooyen D."/>
            <person name="Rzeszutek E."/>
            <person name="Saraiva M."/>
            <person name="Secombes C.J."/>
            <person name="Seidl M.F."/>
            <person name="Snel B."/>
            <person name="Stassen J.H."/>
            <person name="Sykes S."/>
            <person name="Tripathy S."/>
            <person name="van den Berg H."/>
            <person name="Vega-Arreguin J.C."/>
            <person name="Wawra S."/>
            <person name="Young S.K."/>
            <person name="Zeng Q."/>
            <person name="Dieguez-Uribeondo J."/>
            <person name="Russ C."/>
            <person name="Tyler B.M."/>
            <person name="van West P."/>
        </authorList>
    </citation>
    <scope>NUCLEOTIDE SEQUENCE [LARGE SCALE GENOMIC DNA]</scope>
    <source>
        <strain evidence="2 3">CBS 223.65</strain>
    </source>
</reference>
<feature type="region of interest" description="Disordered" evidence="1">
    <location>
        <begin position="49"/>
        <end position="79"/>
    </location>
</feature>
<accession>A0A067CJ65</accession>
<dbReference type="EMBL" id="KK583207">
    <property type="protein sequence ID" value="KDO29195.1"/>
    <property type="molecule type" value="Genomic_DNA"/>
</dbReference>
<gene>
    <name evidence="2" type="ORF">SPRG_19870</name>
</gene>
<protein>
    <submittedName>
        <fullName evidence="2">Uncharacterized protein</fullName>
    </submittedName>
</protein>
<sequence length="301" mass="33022">MLTMRRNSLAVQEHDLSLQDLTELIAEMVGDEATYAASIHLAIRRRVEGAPTHGPQDAHQGSGRGQVVGTRHLRRQRLPIRAARPLRDRPFHAVEHPTTAHDAALVRGGQTASAGSSVLRSLQGHHWQRADQRQLHRRGRPLPGALRTLPRRADARGGRNGLAYFEYALVLHAPYHYRHDATYCMLVAVLGHAIDWLPTSSPTRMLTSRCLLNLLYSELGAAIVAHLQEHVPSGHVNDIVALRNAEKVYTTSYHVVLEGIGGTPTCAAPVLRRPRPPTITSTPLFLSLPSASTTFPTSATS</sequence>
<dbReference type="VEuPathDB" id="FungiDB:SPRG_19870"/>